<dbReference type="AlphaFoldDB" id="A0A1I8JPT9"/>
<sequence length="176" mass="18755">MLLFYASRRCRMCSDGAVMQAAAQLFQGGYGGFIAWSGAAIVLFRSELAMLCAATVAIDSLFWGRPNSTNHSGCLVFVLLYSCLPHKELDLCCTLCAAVEHPDCLALFLVTEGNPSLGAARVAVAAHLAANLAATGLMAWARLGTIPVDRGTTRSPRVSSSSCHIHIATLLLRLER</sequence>
<evidence type="ECO:0000313" key="2">
    <source>
        <dbReference type="WBParaSite" id="snap_masked-unitig_39982-processed-gene-0.0-mRNA-1"/>
    </source>
</evidence>
<evidence type="ECO:0000313" key="1">
    <source>
        <dbReference type="Proteomes" id="UP000095280"/>
    </source>
</evidence>
<protein>
    <submittedName>
        <fullName evidence="2">Rhomboid domain-containing protein</fullName>
    </submittedName>
</protein>
<reference evidence="2" key="1">
    <citation type="submission" date="2016-11" db="UniProtKB">
        <authorList>
            <consortium name="WormBaseParasite"/>
        </authorList>
    </citation>
    <scope>IDENTIFICATION</scope>
</reference>
<proteinExistence type="predicted"/>
<dbReference type="WBParaSite" id="snap_masked-unitig_39982-processed-gene-0.0-mRNA-1">
    <property type="protein sequence ID" value="snap_masked-unitig_39982-processed-gene-0.0-mRNA-1"/>
    <property type="gene ID" value="snap_masked-unitig_39982-processed-gene-0.0"/>
</dbReference>
<name>A0A1I8JPT9_9PLAT</name>
<organism evidence="1 2">
    <name type="scientific">Macrostomum lignano</name>
    <dbReference type="NCBI Taxonomy" id="282301"/>
    <lineage>
        <taxon>Eukaryota</taxon>
        <taxon>Metazoa</taxon>
        <taxon>Spiralia</taxon>
        <taxon>Lophotrochozoa</taxon>
        <taxon>Platyhelminthes</taxon>
        <taxon>Rhabditophora</taxon>
        <taxon>Macrostomorpha</taxon>
        <taxon>Macrostomida</taxon>
        <taxon>Macrostomidae</taxon>
        <taxon>Macrostomum</taxon>
    </lineage>
</organism>
<accession>A0A1I8JPT9</accession>
<dbReference type="Proteomes" id="UP000095280">
    <property type="component" value="Unplaced"/>
</dbReference>
<keyword evidence="1" id="KW-1185">Reference proteome</keyword>